<dbReference type="Proteomes" id="UP000460561">
    <property type="component" value="Unassembled WGS sequence"/>
</dbReference>
<feature type="domain" description="DUF2059" evidence="2">
    <location>
        <begin position="107"/>
        <end position="144"/>
    </location>
</feature>
<keyword evidence="4" id="KW-1185">Reference proteome</keyword>
<feature type="signal peptide" evidence="1">
    <location>
        <begin position="1"/>
        <end position="23"/>
    </location>
</feature>
<evidence type="ECO:0000256" key="1">
    <source>
        <dbReference type="SAM" id="SignalP"/>
    </source>
</evidence>
<feature type="chain" id="PRO_5032365150" evidence="1">
    <location>
        <begin position="24"/>
        <end position="183"/>
    </location>
</feature>
<evidence type="ECO:0000313" key="4">
    <source>
        <dbReference type="Proteomes" id="UP000460561"/>
    </source>
</evidence>
<dbReference type="Pfam" id="PF09832">
    <property type="entry name" value="DUF2059"/>
    <property type="match status" value="1"/>
</dbReference>
<gene>
    <name evidence="3" type="ORF">GRI39_03455</name>
</gene>
<accession>A0A845A765</accession>
<sequence length="183" mass="20291">MSKIFLTVALAATAISFPTSAQAVEPTVEAPSSQSLKLAREIVSRGFPEDQRLEIFSTSVDAMVAQLQEAMNDDTFADNPELQAKLEVQQGKMIEEMKGIIASHIPELMEGWAQAYAAEFNDKELRDILAFVSTDSGQAFFTRNTTLVNSPQFKAATAPYMYDIMQSSKKWQGIFMQTVMDSM</sequence>
<organism evidence="3 4">
    <name type="scientific">Altericroceibacterium indicum</name>
    <dbReference type="NCBI Taxonomy" id="374177"/>
    <lineage>
        <taxon>Bacteria</taxon>
        <taxon>Pseudomonadati</taxon>
        <taxon>Pseudomonadota</taxon>
        <taxon>Alphaproteobacteria</taxon>
        <taxon>Sphingomonadales</taxon>
        <taxon>Erythrobacteraceae</taxon>
        <taxon>Altericroceibacterium</taxon>
    </lineage>
</organism>
<name>A0A845A765_9SPHN</name>
<keyword evidence="1" id="KW-0732">Signal</keyword>
<dbReference type="EMBL" id="WTYQ01000001">
    <property type="protein sequence ID" value="MXP25103.1"/>
    <property type="molecule type" value="Genomic_DNA"/>
</dbReference>
<proteinExistence type="predicted"/>
<reference evidence="3 4" key="1">
    <citation type="submission" date="2019-12" db="EMBL/GenBank/DDBJ databases">
        <title>Genomic-based taxomic classification of the family Erythrobacteraceae.</title>
        <authorList>
            <person name="Xu L."/>
        </authorList>
    </citation>
    <scope>NUCLEOTIDE SEQUENCE [LARGE SCALE GENOMIC DNA]</scope>
    <source>
        <strain evidence="3 4">DSM 18604</strain>
    </source>
</reference>
<dbReference type="AlphaFoldDB" id="A0A845A765"/>
<dbReference type="OrthoDB" id="7409988at2"/>
<evidence type="ECO:0000259" key="2">
    <source>
        <dbReference type="Pfam" id="PF09832"/>
    </source>
</evidence>
<comment type="caution">
    <text evidence="3">The sequence shown here is derived from an EMBL/GenBank/DDBJ whole genome shotgun (WGS) entry which is preliminary data.</text>
</comment>
<dbReference type="InterPro" id="IPR018637">
    <property type="entry name" value="DUF2059"/>
</dbReference>
<evidence type="ECO:0000313" key="3">
    <source>
        <dbReference type="EMBL" id="MXP25103.1"/>
    </source>
</evidence>
<dbReference type="RefSeq" id="WP_160738263.1">
    <property type="nucleotide sequence ID" value="NZ_WTYQ01000001.1"/>
</dbReference>
<protein>
    <submittedName>
        <fullName evidence="3">DUF2059 domain-containing protein</fullName>
    </submittedName>
</protein>